<dbReference type="PANTHER" id="PTHR19446">
    <property type="entry name" value="REVERSE TRANSCRIPTASES"/>
    <property type="match status" value="1"/>
</dbReference>
<evidence type="ECO:0000313" key="3">
    <source>
        <dbReference type="Proteomes" id="UP001497623"/>
    </source>
</evidence>
<dbReference type="InterPro" id="IPR000477">
    <property type="entry name" value="RT_dom"/>
</dbReference>
<dbReference type="Pfam" id="PF00078">
    <property type="entry name" value="RVT_1"/>
    <property type="match status" value="1"/>
</dbReference>
<protein>
    <recommendedName>
        <fullName evidence="1">Reverse transcriptase domain-containing protein</fullName>
    </recommendedName>
</protein>
<dbReference type="EMBL" id="CAXKWB010132492">
    <property type="protein sequence ID" value="CAL4243011.1"/>
    <property type="molecule type" value="Genomic_DNA"/>
</dbReference>
<feature type="non-terminal residue" evidence="2">
    <location>
        <position position="1"/>
    </location>
</feature>
<feature type="domain" description="Reverse transcriptase" evidence="1">
    <location>
        <begin position="106"/>
        <end position="168"/>
    </location>
</feature>
<feature type="non-terminal residue" evidence="2">
    <location>
        <position position="180"/>
    </location>
</feature>
<reference evidence="2 3" key="1">
    <citation type="submission" date="2024-05" db="EMBL/GenBank/DDBJ databases">
        <authorList>
            <person name="Wallberg A."/>
        </authorList>
    </citation>
    <scope>NUCLEOTIDE SEQUENCE [LARGE SCALE GENOMIC DNA]</scope>
</reference>
<dbReference type="AlphaFoldDB" id="A0AAV2SU76"/>
<proteinExistence type="predicted"/>
<evidence type="ECO:0000313" key="2">
    <source>
        <dbReference type="EMBL" id="CAL4243011.1"/>
    </source>
</evidence>
<keyword evidence="3" id="KW-1185">Reference proteome</keyword>
<name>A0AAV2SU76_MEGNR</name>
<organism evidence="2 3">
    <name type="scientific">Meganyctiphanes norvegica</name>
    <name type="common">Northern krill</name>
    <name type="synonym">Thysanopoda norvegica</name>
    <dbReference type="NCBI Taxonomy" id="48144"/>
    <lineage>
        <taxon>Eukaryota</taxon>
        <taxon>Metazoa</taxon>
        <taxon>Ecdysozoa</taxon>
        <taxon>Arthropoda</taxon>
        <taxon>Crustacea</taxon>
        <taxon>Multicrustacea</taxon>
        <taxon>Malacostraca</taxon>
        <taxon>Eumalacostraca</taxon>
        <taxon>Eucarida</taxon>
        <taxon>Euphausiacea</taxon>
        <taxon>Euphausiidae</taxon>
        <taxon>Meganyctiphanes</taxon>
    </lineage>
</organism>
<accession>A0AAV2SU76</accession>
<comment type="caution">
    <text evidence="2">The sequence shown here is derived from an EMBL/GenBank/DDBJ whole genome shotgun (WGS) entry which is preliminary data.</text>
</comment>
<evidence type="ECO:0000259" key="1">
    <source>
        <dbReference type="Pfam" id="PF00078"/>
    </source>
</evidence>
<gene>
    <name evidence="2" type="ORF">MNOR_LOCUS40827</name>
</gene>
<dbReference type="Proteomes" id="UP001497623">
    <property type="component" value="Unassembled WGS sequence"/>
</dbReference>
<sequence length="180" mass="20572">ENLHLTLGGNPSPLSNEEDEILTEAKSQNINQHFNSRFTMKELTTCINELPPNKATGEDEVHNMFLKKLPTAKQQELLGMINHSWTTGEIPETWKNSLIIPILKPTKEPTDPNSYRPVSLISCVSKTIEKMVNKRLYWHLESNNSFSETQCGFRKKRSTEDILIGLEHQIRSSLINKKST</sequence>